<feature type="region of interest" description="Disordered" evidence="4">
    <location>
        <begin position="284"/>
        <end position="322"/>
    </location>
</feature>
<keyword evidence="2" id="KW-0238">DNA-binding</keyword>
<dbReference type="RefSeq" id="WP_353863133.1">
    <property type="nucleotide sequence ID" value="NZ_CP088295.1"/>
</dbReference>
<dbReference type="InterPro" id="IPR011990">
    <property type="entry name" value="TPR-like_helical_dom_sf"/>
</dbReference>
<accession>A0ABY5PD61</accession>
<sequence>MAATLVSGELRARQGRTDEARALFEEAGPVGLLGLGGLALEAGDARAAADTAARVLRSLRDDTVLPRLPALELQVRALAALGEDTSGSLAAAQEIATRLGTPYLRARVRLLTGEAALAAGDADSAREAFEDAIDGFDAHAAPYDLALSRLALARALHALGRTEHARLEAAAAREVFAALGAKRDLERADELTAEPAAAALSELTPRELDVLRLVAQGHSDQEIADALVLSPHTVHRHVANIRAKLRLSSRAAAVAYAARAGLAVATGLIRPCPADGRIGRRLRRRAGVRSGSATEGAPHVRAFDHRHRRTAPAPARRRPSAR</sequence>
<name>A0ABY5PD61_9ACTN</name>
<dbReference type="PANTHER" id="PTHR44688">
    <property type="entry name" value="DNA-BINDING TRANSCRIPTIONAL ACTIVATOR DEVR_DOSR"/>
    <property type="match status" value="1"/>
</dbReference>
<organism evidence="6 7">
    <name type="scientific">Svornostia abyssi</name>
    <dbReference type="NCBI Taxonomy" id="2898438"/>
    <lineage>
        <taxon>Bacteria</taxon>
        <taxon>Bacillati</taxon>
        <taxon>Actinomycetota</taxon>
        <taxon>Thermoleophilia</taxon>
        <taxon>Solirubrobacterales</taxon>
        <taxon>Baekduiaceae</taxon>
        <taxon>Svornostia</taxon>
    </lineage>
</organism>
<dbReference type="Pfam" id="PF00196">
    <property type="entry name" value="GerE"/>
    <property type="match status" value="1"/>
</dbReference>
<evidence type="ECO:0000256" key="4">
    <source>
        <dbReference type="SAM" id="MobiDB-lite"/>
    </source>
</evidence>
<dbReference type="Gene3D" id="1.10.10.10">
    <property type="entry name" value="Winged helix-like DNA-binding domain superfamily/Winged helix DNA-binding domain"/>
    <property type="match status" value="1"/>
</dbReference>
<keyword evidence="7" id="KW-1185">Reference proteome</keyword>
<dbReference type="InterPro" id="IPR016032">
    <property type="entry name" value="Sig_transdc_resp-reg_C-effctor"/>
</dbReference>
<evidence type="ECO:0000313" key="6">
    <source>
        <dbReference type="EMBL" id="UUY02609.1"/>
    </source>
</evidence>
<evidence type="ECO:0000256" key="1">
    <source>
        <dbReference type="ARBA" id="ARBA00023015"/>
    </source>
</evidence>
<dbReference type="SUPFAM" id="SSF48452">
    <property type="entry name" value="TPR-like"/>
    <property type="match status" value="1"/>
</dbReference>
<dbReference type="PROSITE" id="PS50043">
    <property type="entry name" value="HTH_LUXR_2"/>
    <property type="match status" value="1"/>
</dbReference>
<dbReference type="InterPro" id="IPR036388">
    <property type="entry name" value="WH-like_DNA-bd_sf"/>
</dbReference>
<evidence type="ECO:0000256" key="2">
    <source>
        <dbReference type="ARBA" id="ARBA00023125"/>
    </source>
</evidence>
<protein>
    <submittedName>
        <fullName evidence="6">Helix-turn-helix transcriptional regulator</fullName>
    </submittedName>
</protein>
<proteinExistence type="predicted"/>
<evidence type="ECO:0000259" key="5">
    <source>
        <dbReference type="PROSITE" id="PS50043"/>
    </source>
</evidence>
<dbReference type="CDD" id="cd06170">
    <property type="entry name" value="LuxR_C_like"/>
    <property type="match status" value="1"/>
</dbReference>
<gene>
    <name evidence="6" type="ORF">LRS13_18220</name>
</gene>
<dbReference type="InterPro" id="IPR000792">
    <property type="entry name" value="Tscrpt_reg_LuxR_C"/>
</dbReference>
<feature type="domain" description="HTH luxR-type" evidence="5">
    <location>
        <begin position="196"/>
        <end position="261"/>
    </location>
</feature>
<dbReference type="EMBL" id="CP088295">
    <property type="protein sequence ID" value="UUY02609.1"/>
    <property type="molecule type" value="Genomic_DNA"/>
</dbReference>
<dbReference type="SMART" id="SM00421">
    <property type="entry name" value="HTH_LUXR"/>
    <property type="match status" value="1"/>
</dbReference>
<dbReference type="PRINTS" id="PR00038">
    <property type="entry name" value="HTHLUXR"/>
</dbReference>
<reference evidence="7" key="1">
    <citation type="submission" date="2021-11" db="EMBL/GenBank/DDBJ databases">
        <title>Cultivation dependent microbiological survey of springs from the worlds oldest radium mine currently devoted to the extraction of radon-saturated water.</title>
        <authorList>
            <person name="Kapinusova G."/>
            <person name="Smrhova T."/>
            <person name="Strejcek M."/>
            <person name="Suman J."/>
            <person name="Jani K."/>
            <person name="Pajer P."/>
            <person name="Uhlik O."/>
        </authorList>
    </citation>
    <scope>NUCLEOTIDE SEQUENCE [LARGE SCALE GENOMIC DNA]</scope>
    <source>
        <strain evidence="7">J379</strain>
    </source>
</reference>
<keyword evidence="3" id="KW-0804">Transcription</keyword>
<dbReference type="PANTHER" id="PTHR44688:SF16">
    <property type="entry name" value="DNA-BINDING TRANSCRIPTIONAL ACTIVATOR DEVR_DOSR"/>
    <property type="match status" value="1"/>
</dbReference>
<feature type="compositionally biased region" description="Basic residues" evidence="4">
    <location>
        <begin position="304"/>
        <end position="322"/>
    </location>
</feature>
<evidence type="ECO:0000256" key="3">
    <source>
        <dbReference type="ARBA" id="ARBA00023163"/>
    </source>
</evidence>
<dbReference type="SUPFAM" id="SSF46894">
    <property type="entry name" value="C-terminal effector domain of the bipartite response regulators"/>
    <property type="match status" value="1"/>
</dbReference>
<dbReference type="Proteomes" id="UP001058860">
    <property type="component" value="Chromosome"/>
</dbReference>
<evidence type="ECO:0000313" key="7">
    <source>
        <dbReference type="Proteomes" id="UP001058860"/>
    </source>
</evidence>
<keyword evidence="1" id="KW-0805">Transcription regulation</keyword>